<organism evidence="2 3">
    <name type="scientific">Aeromicrobium flavum</name>
    <dbReference type="NCBI Taxonomy" id="416568"/>
    <lineage>
        <taxon>Bacteria</taxon>
        <taxon>Bacillati</taxon>
        <taxon>Actinomycetota</taxon>
        <taxon>Actinomycetes</taxon>
        <taxon>Propionibacteriales</taxon>
        <taxon>Nocardioidaceae</taxon>
        <taxon>Aeromicrobium</taxon>
    </lineage>
</organism>
<proteinExistence type="predicted"/>
<gene>
    <name evidence="2" type="ORF">AFL01nite_16430</name>
</gene>
<keyword evidence="1" id="KW-0812">Transmembrane</keyword>
<sequence>MTVRRLLYLVVAVVAALFVVWLVLFLTRGDTSSATGSDPYPDHAEGVAFVDEAVVYDDLGRMAATANVVVRGTVTEVAPGATHQYTPEQSVADETDRVLTVRVDEVVANGARGAPAVGTSIRIVEGWWSEGIGYETEGMPWSEVGQEGYFFLAKDSGPSGGYTYVGTTGRALLTDEGAEVSGDHHGDGPWDGTVGGKLVDSRAQAGADAHRAPSVADLRSRVLAAADLARRGVAKPMTLPNPAQPND</sequence>
<evidence type="ECO:0000313" key="2">
    <source>
        <dbReference type="EMBL" id="GEO89316.1"/>
    </source>
</evidence>
<protein>
    <submittedName>
        <fullName evidence="2">Uncharacterized protein</fullName>
    </submittedName>
</protein>
<accession>A0A512HV38</accession>
<dbReference type="Proteomes" id="UP000321769">
    <property type="component" value="Unassembled WGS sequence"/>
</dbReference>
<evidence type="ECO:0000313" key="3">
    <source>
        <dbReference type="Proteomes" id="UP000321769"/>
    </source>
</evidence>
<dbReference type="AlphaFoldDB" id="A0A512HV38"/>
<keyword evidence="1" id="KW-1133">Transmembrane helix</keyword>
<name>A0A512HV38_9ACTN</name>
<feature type="transmembrane region" description="Helical" evidence="1">
    <location>
        <begin position="6"/>
        <end position="26"/>
    </location>
</feature>
<comment type="caution">
    <text evidence="2">The sequence shown here is derived from an EMBL/GenBank/DDBJ whole genome shotgun (WGS) entry which is preliminary data.</text>
</comment>
<reference evidence="2 3" key="1">
    <citation type="submission" date="2019-07" db="EMBL/GenBank/DDBJ databases">
        <title>Whole genome shotgun sequence of Aeromicrobium flavum NBRC 107625.</title>
        <authorList>
            <person name="Hosoyama A."/>
            <person name="Uohara A."/>
            <person name="Ohji S."/>
            <person name="Ichikawa N."/>
        </authorList>
    </citation>
    <scope>NUCLEOTIDE SEQUENCE [LARGE SCALE GENOMIC DNA]</scope>
    <source>
        <strain evidence="2 3">NBRC 107625</strain>
    </source>
</reference>
<dbReference type="EMBL" id="BJZQ01000006">
    <property type="protein sequence ID" value="GEO89316.1"/>
    <property type="molecule type" value="Genomic_DNA"/>
</dbReference>
<keyword evidence="3" id="KW-1185">Reference proteome</keyword>
<keyword evidence="1" id="KW-0472">Membrane</keyword>
<evidence type="ECO:0000256" key="1">
    <source>
        <dbReference type="SAM" id="Phobius"/>
    </source>
</evidence>
<dbReference type="RefSeq" id="WP_146827188.1">
    <property type="nucleotide sequence ID" value="NZ_BAAAYQ010000005.1"/>
</dbReference>
<dbReference type="OrthoDB" id="4133209at2"/>